<accession>A0A835YZA4</accession>
<reference evidence="3" key="1">
    <citation type="submission" date="2021-02" db="EMBL/GenBank/DDBJ databases">
        <title>First Annotated Genome of the Yellow-green Alga Tribonema minus.</title>
        <authorList>
            <person name="Mahan K.M."/>
        </authorList>
    </citation>
    <scope>NUCLEOTIDE SEQUENCE</scope>
    <source>
        <strain evidence="3">UTEX B ZZ1240</strain>
    </source>
</reference>
<feature type="domain" description="Methyltransferase type 11" evidence="2">
    <location>
        <begin position="85"/>
        <end position="184"/>
    </location>
</feature>
<dbReference type="InterPro" id="IPR029063">
    <property type="entry name" value="SAM-dependent_MTases_sf"/>
</dbReference>
<proteinExistence type="predicted"/>
<protein>
    <submittedName>
        <fullName evidence="3">Putative sarcosine-dimethylglycine methyltransferase</fullName>
    </submittedName>
</protein>
<name>A0A835YZA4_9STRA</name>
<keyword evidence="3" id="KW-0489">Methyltransferase</keyword>
<keyword evidence="1 3" id="KW-0808">Transferase</keyword>
<keyword evidence="4" id="KW-1185">Reference proteome</keyword>
<sequence>MPSNGESSQFDAINDVAQQYYDSEDAFNFYKQVWGGSFIHVGLYDDPQVTDSMDPMERIKLASELSAKRLFATAEPLDSSSKVMDMGSAYGGNARLCAKTYGCTVTCIDISCKENEVNRSTTAAEGLADKVLIPGERSFFETGEPAGAYDAVVSQDSLLHAGSERCRAIEEAARVLKPGGCLVFTDIMQSNDANTAELDAVYRRIHLEDMGSPASYQAWAERCGLKLVGFEDRTSNLAAHYGAVKGVLEAKRAELTNISPAYVDNMIRGLDAWVNAAGKSNLCWGYFLFRKQ</sequence>
<dbReference type="AlphaFoldDB" id="A0A835YZA4"/>
<dbReference type="EMBL" id="JAFCMP010000203">
    <property type="protein sequence ID" value="KAG5183493.1"/>
    <property type="molecule type" value="Genomic_DNA"/>
</dbReference>
<evidence type="ECO:0000313" key="4">
    <source>
        <dbReference type="Proteomes" id="UP000664859"/>
    </source>
</evidence>
<dbReference type="Proteomes" id="UP000664859">
    <property type="component" value="Unassembled WGS sequence"/>
</dbReference>
<evidence type="ECO:0000313" key="3">
    <source>
        <dbReference type="EMBL" id="KAG5183493.1"/>
    </source>
</evidence>
<dbReference type="OrthoDB" id="8300214at2759"/>
<dbReference type="InterPro" id="IPR013216">
    <property type="entry name" value="Methyltransf_11"/>
</dbReference>
<dbReference type="PANTHER" id="PTHR44068">
    <property type="entry name" value="ZGC:194242"/>
    <property type="match status" value="1"/>
</dbReference>
<dbReference type="GO" id="GO:0008757">
    <property type="term" value="F:S-adenosylmethionine-dependent methyltransferase activity"/>
    <property type="evidence" value="ECO:0007669"/>
    <property type="project" value="InterPro"/>
</dbReference>
<dbReference type="SUPFAM" id="SSF53335">
    <property type="entry name" value="S-adenosyl-L-methionine-dependent methyltransferases"/>
    <property type="match status" value="1"/>
</dbReference>
<evidence type="ECO:0000256" key="1">
    <source>
        <dbReference type="ARBA" id="ARBA00022679"/>
    </source>
</evidence>
<dbReference type="Pfam" id="PF08241">
    <property type="entry name" value="Methyltransf_11"/>
    <property type="match status" value="1"/>
</dbReference>
<comment type="caution">
    <text evidence="3">The sequence shown here is derived from an EMBL/GenBank/DDBJ whole genome shotgun (WGS) entry which is preliminary data.</text>
</comment>
<organism evidence="3 4">
    <name type="scientific">Tribonema minus</name>
    <dbReference type="NCBI Taxonomy" id="303371"/>
    <lineage>
        <taxon>Eukaryota</taxon>
        <taxon>Sar</taxon>
        <taxon>Stramenopiles</taxon>
        <taxon>Ochrophyta</taxon>
        <taxon>PX clade</taxon>
        <taxon>Xanthophyceae</taxon>
        <taxon>Tribonematales</taxon>
        <taxon>Tribonemataceae</taxon>
        <taxon>Tribonema</taxon>
    </lineage>
</organism>
<evidence type="ECO:0000259" key="2">
    <source>
        <dbReference type="Pfam" id="PF08241"/>
    </source>
</evidence>
<gene>
    <name evidence="3" type="ORF">JKP88DRAFT_195197</name>
</gene>
<dbReference type="InterPro" id="IPR050447">
    <property type="entry name" value="Erg6_SMT_methyltransf"/>
</dbReference>
<dbReference type="CDD" id="cd02440">
    <property type="entry name" value="AdoMet_MTases"/>
    <property type="match status" value="1"/>
</dbReference>
<dbReference type="PANTHER" id="PTHR44068:SF11">
    <property type="entry name" value="GERANYL DIPHOSPHATE 2-C-METHYLTRANSFERASE"/>
    <property type="match status" value="1"/>
</dbReference>
<dbReference type="Gene3D" id="3.40.50.150">
    <property type="entry name" value="Vaccinia Virus protein VP39"/>
    <property type="match status" value="1"/>
</dbReference>
<dbReference type="GO" id="GO:0032259">
    <property type="term" value="P:methylation"/>
    <property type="evidence" value="ECO:0007669"/>
    <property type="project" value="UniProtKB-KW"/>
</dbReference>